<sequence>MAKADKANKTKATQNLQIGEQRRALTTANVKRNDVILFKGFSRGVNSRDEGSASKDCEVPKRGTRNCHERKTVVTSQNEALARYRLLFCTPTHRSTAVLKNQEMKCEVGIKLVFVTDCLRIL</sequence>
<evidence type="ECO:0000313" key="1">
    <source>
        <dbReference type="EMBL" id="KFD63856.1"/>
    </source>
</evidence>
<dbReference type="Proteomes" id="UP000030758">
    <property type="component" value="Unassembled WGS sequence"/>
</dbReference>
<accession>A0A085N310</accession>
<gene>
    <name evidence="1" type="ORF">M514_24004</name>
</gene>
<protein>
    <submittedName>
        <fullName evidence="1">Uncharacterized protein</fullName>
    </submittedName>
</protein>
<name>A0A085N310_9BILA</name>
<organism evidence="1">
    <name type="scientific">Trichuris suis</name>
    <name type="common">pig whipworm</name>
    <dbReference type="NCBI Taxonomy" id="68888"/>
    <lineage>
        <taxon>Eukaryota</taxon>
        <taxon>Metazoa</taxon>
        <taxon>Ecdysozoa</taxon>
        <taxon>Nematoda</taxon>
        <taxon>Enoplea</taxon>
        <taxon>Dorylaimia</taxon>
        <taxon>Trichinellida</taxon>
        <taxon>Trichuridae</taxon>
        <taxon>Trichuris</taxon>
    </lineage>
</organism>
<dbReference type="EMBL" id="KL367565">
    <property type="protein sequence ID" value="KFD63856.1"/>
    <property type="molecule type" value="Genomic_DNA"/>
</dbReference>
<dbReference type="AlphaFoldDB" id="A0A085N310"/>
<reference evidence="1" key="1">
    <citation type="journal article" date="2014" name="Nat. Genet.">
        <title>Genome and transcriptome of the porcine whipworm Trichuris suis.</title>
        <authorList>
            <person name="Jex A.R."/>
            <person name="Nejsum P."/>
            <person name="Schwarz E.M."/>
            <person name="Hu L."/>
            <person name="Young N.D."/>
            <person name="Hall R.S."/>
            <person name="Korhonen P.K."/>
            <person name="Liao S."/>
            <person name="Thamsborg S."/>
            <person name="Xia J."/>
            <person name="Xu P."/>
            <person name="Wang S."/>
            <person name="Scheerlinck J.P."/>
            <person name="Hofmann A."/>
            <person name="Sternberg P.W."/>
            <person name="Wang J."/>
            <person name="Gasser R.B."/>
        </authorList>
    </citation>
    <scope>NUCLEOTIDE SEQUENCE [LARGE SCALE GENOMIC DNA]</scope>
    <source>
        <strain evidence="1">DCEP-RM93F</strain>
    </source>
</reference>
<proteinExistence type="predicted"/>